<keyword evidence="3" id="KW-0812">Transmembrane</keyword>
<evidence type="ECO:0000256" key="5">
    <source>
        <dbReference type="ARBA" id="ARBA00022737"/>
    </source>
</evidence>
<gene>
    <name evidence="11" type="ORF">JCM19239_7651</name>
</gene>
<evidence type="ECO:0000313" key="12">
    <source>
        <dbReference type="Proteomes" id="UP000029223"/>
    </source>
</evidence>
<dbReference type="Gene3D" id="3.10.20.310">
    <property type="entry name" value="membrane protein fhac"/>
    <property type="match status" value="5"/>
</dbReference>
<evidence type="ECO:0000256" key="8">
    <source>
        <dbReference type="NCBIfam" id="TIGR03303"/>
    </source>
</evidence>
<reference evidence="12" key="1">
    <citation type="submission" date="2014-09" db="EMBL/GenBank/DDBJ databases">
        <title>Vibrio variabilis JCM 19239. (C206) whole genome shotgun sequence.</title>
        <authorList>
            <person name="Sawabe T."/>
            <person name="Meirelles P."/>
            <person name="Nakanishi M."/>
            <person name="Sayaka M."/>
            <person name="Hattori M."/>
            <person name="Ohkuma M."/>
        </authorList>
    </citation>
    <scope>NUCLEOTIDE SEQUENCE [LARGE SCALE GENOMIC DNA]</scope>
    <source>
        <strain evidence="12">JCM 19239</strain>
    </source>
</reference>
<organism evidence="11 12">
    <name type="scientific">Vibrio variabilis</name>
    <dbReference type="NCBI Taxonomy" id="990271"/>
    <lineage>
        <taxon>Bacteria</taxon>
        <taxon>Pseudomonadati</taxon>
        <taxon>Pseudomonadota</taxon>
        <taxon>Gammaproteobacteria</taxon>
        <taxon>Vibrionales</taxon>
        <taxon>Vibrionaceae</taxon>
        <taxon>Vibrio</taxon>
    </lineage>
</organism>
<dbReference type="InterPro" id="IPR039910">
    <property type="entry name" value="D15-like"/>
</dbReference>
<evidence type="ECO:0000256" key="4">
    <source>
        <dbReference type="ARBA" id="ARBA00022729"/>
    </source>
</evidence>
<keyword evidence="6" id="KW-0472">Membrane</keyword>
<evidence type="ECO:0000256" key="6">
    <source>
        <dbReference type="ARBA" id="ARBA00023136"/>
    </source>
</evidence>
<comment type="caution">
    <text evidence="11">The sequence shown here is derived from an EMBL/GenBank/DDBJ whole genome shotgun (WGS) entry which is preliminary data.</text>
</comment>
<dbReference type="InterPro" id="IPR034746">
    <property type="entry name" value="POTRA"/>
</dbReference>
<protein>
    <recommendedName>
        <fullName evidence="8">Outer membrane protein assembly factor BamA</fullName>
    </recommendedName>
</protein>
<dbReference type="InterPro" id="IPR000184">
    <property type="entry name" value="Bac_surfAg_D15"/>
</dbReference>
<comment type="subcellular location">
    <subcellularLocation>
        <location evidence="1">Membrane</location>
    </subcellularLocation>
</comment>
<feature type="domain" description="POTRA" evidence="10">
    <location>
        <begin position="175"/>
        <end position="263"/>
    </location>
</feature>
<evidence type="ECO:0000256" key="3">
    <source>
        <dbReference type="ARBA" id="ARBA00022692"/>
    </source>
</evidence>
<keyword evidence="7" id="KW-0998">Cell outer membrane</keyword>
<dbReference type="Gene3D" id="2.40.160.50">
    <property type="entry name" value="membrane protein fhac: a member of the omp85/tpsb transporter family"/>
    <property type="match status" value="1"/>
</dbReference>
<sequence length="561" mass="62586">MAIKHILFASLLATSVSANGAEDFVVQDIRIEGLQRVALGAALLKMPVRIGDTVDGKDISEIINALYQSGNFEDIKVLRDNDALVVRVKERPTIASISFSGNKAIKEEQLQQNLDASGVVVGEALDRTTLSNIEKGLEDFYYSVGKYNAKVQAVVTPLPRNRADLKFVFTEGVSAKIKQINFIGNTVFSDEELLSRFNLNVDVAWWNFLADDKYQKQVLAGDIEALKSFYLDRGYLKFKVDTTQVSISPDKKGVYITLGIDEGEAYKVKDVNFRGQLIGKQAEFEGMVPFAAGDTYNGSSVTALEENIKRVLGESGYAYPQVRTIPEFNDETNEVSLVINVEAGNRIYVRDIRFTGNNSTKDEVLRREMRQMESSWLNSKSIETGKNRLNRLGFFETVDVQTVRVPGSDDQVDLVYDVKEANSGSVNFGVGYGTESGISFQVGLQQDNFAGSGDRVGISAMTNKYQKNITLDYRDPYWNLDGVSLGGQIFYNEFEASKAGIIDYTDQSYGGTLTWGFPVDELNYLEFGGGYTHSRLGNIKEYVQIEKFLQLKRRTEMQKVT</sequence>
<keyword evidence="5" id="KW-0677">Repeat</keyword>
<feature type="domain" description="POTRA" evidence="10">
    <location>
        <begin position="266"/>
        <end position="344"/>
    </location>
</feature>
<feature type="signal peptide" evidence="9">
    <location>
        <begin position="1"/>
        <end position="20"/>
    </location>
</feature>
<keyword evidence="12" id="KW-1185">Reference proteome</keyword>
<keyword evidence="2" id="KW-1134">Transmembrane beta strand</keyword>
<dbReference type="EMBL" id="BBMS01000001">
    <property type="protein sequence ID" value="GAL23697.1"/>
    <property type="molecule type" value="Genomic_DNA"/>
</dbReference>
<dbReference type="Proteomes" id="UP000029223">
    <property type="component" value="Unassembled WGS sequence"/>
</dbReference>
<feature type="domain" description="POTRA" evidence="10">
    <location>
        <begin position="24"/>
        <end position="91"/>
    </location>
</feature>
<evidence type="ECO:0000259" key="10">
    <source>
        <dbReference type="PROSITE" id="PS51779"/>
    </source>
</evidence>
<evidence type="ECO:0000256" key="7">
    <source>
        <dbReference type="ARBA" id="ARBA00023237"/>
    </source>
</evidence>
<evidence type="ECO:0000256" key="1">
    <source>
        <dbReference type="ARBA" id="ARBA00004370"/>
    </source>
</evidence>
<dbReference type="NCBIfam" id="TIGR03303">
    <property type="entry name" value="OM_YaeT"/>
    <property type="match status" value="1"/>
</dbReference>
<evidence type="ECO:0000256" key="9">
    <source>
        <dbReference type="SAM" id="SignalP"/>
    </source>
</evidence>
<feature type="chain" id="PRO_5045668458" description="Outer membrane protein assembly factor BamA" evidence="9">
    <location>
        <begin position="21"/>
        <end position="561"/>
    </location>
</feature>
<dbReference type="PANTHER" id="PTHR12815:SF23">
    <property type="entry name" value="OUTER MEMBRANE PROTEIN ASSEMBLY FACTOR BAMA"/>
    <property type="match status" value="1"/>
</dbReference>
<feature type="domain" description="POTRA" evidence="10">
    <location>
        <begin position="92"/>
        <end position="172"/>
    </location>
</feature>
<proteinExistence type="predicted"/>
<dbReference type="PANTHER" id="PTHR12815">
    <property type="entry name" value="SORTING AND ASSEMBLY MACHINERY SAMM50 PROTEIN FAMILY MEMBER"/>
    <property type="match status" value="1"/>
</dbReference>
<dbReference type="PROSITE" id="PS51779">
    <property type="entry name" value="POTRA"/>
    <property type="match status" value="5"/>
</dbReference>
<dbReference type="Pfam" id="PF01103">
    <property type="entry name" value="Omp85"/>
    <property type="match status" value="1"/>
</dbReference>
<feature type="domain" description="POTRA" evidence="10">
    <location>
        <begin position="347"/>
        <end position="421"/>
    </location>
</feature>
<dbReference type="InterPro" id="IPR010827">
    <property type="entry name" value="BamA/TamA_POTRA"/>
</dbReference>
<accession>A0ABQ0J4M0</accession>
<reference evidence="12" key="2">
    <citation type="submission" date="2014-09" db="EMBL/GenBank/DDBJ databases">
        <authorList>
            <consortium name="NBRP consortium"/>
            <person name="Sawabe T."/>
            <person name="Meirelles P."/>
            <person name="Nakanishi M."/>
            <person name="Sayaka M."/>
            <person name="Hattori M."/>
            <person name="Ohkuma M."/>
        </authorList>
    </citation>
    <scope>NUCLEOTIDE SEQUENCE [LARGE SCALE GENOMIC DNA]</scope>
    <source>
        <strain evidence="12">JCM 19239</strain>
    </source>
</reference>
<name>A0ABQ0J4M0_9VIBR</name>
<evidence type="ECO:0000256" key="2">
    <source>
        <dbReference type="ARBA" id="ARBA00022452"/>
    </source>
</evidence>
<evidence type="ECO:0000313" key="11">
    <source>
        <dbReference type="EMBL" id="GAL23697.1"/>
    </source>
</evidence>
<dbReference type="InterPro" id="IPR023707">
    <property type="entry name" value="OM_assembly_BamA"/>
</dbReference>
<keyword evidence="4 9" id="KW-0732">Signal</keyword>
<dbReference type="Pfam" id="PF07244">
    <property type="entry name" value="POTRA"/>
    <property type="match status" value="4"/>
</dbReference>